<keyword evidence="5" id="KW-0479">Metal-binding</keyword>
<dbReference type="GO" id="GO:0042781">
    <property type="term" value="F:3'-tRNA processing endoribonuclease activity"/>
    <property type="evidence" value="ECO:0007669"/>
    <property type="project" value="TreeGrafter"/>
</dbReference>
<sequence length="700" mass="77007">MAANSVDILVLGAGWLSHFLVPILHESNLTYAGTSRTGLIPNTIKWSLGDGVETLPKADTVVVMFPVDNWEVLNMLIEGYRKSNGDSFWMLIGSTRGWQVTDTQSDSVITRHTPLPPNAPARSLVEEQFLKACPTKGAVLNLVGLHGRPPVSGDNPHSAPRLVPNFLKRIGSTKDELRQKASVHFIHGSDAALAIVLVHREAQRMAGRWIVSDCLARDWWAIALELGGQQEKRWVLELMKEGQVAVLPRQKGLDIEVERLVVYAWLCYFYNVLNADFNMGDLRVTFLGTSSGGGPTEGRNCSSLALSVRNEVWLVDCAEGTQRQIHKSRHLCIDNVTKVFITHMHVDHCAGVVPFLSTVMSIFSARAQSSNNDPDKLHVEIFGTPGLRQLIRSTLNLTHMNLSGKYIVHELHLSEGNAEDEGPAHPNEIVGTNILADDQQFWQNIGSNAGIKIDAGSIEHRVSCVGYVFTEKSTIDTIPRRLVCLGDTSSASHIVSLCISEGIYPSLVVHESTNAWIPPHVDRHDLYGGARKTPQSVREKAISKGHSTPDIAGAFARSVQAERLALIHFSAMFKNPSPNDPIMREIARQATVAWGRRGANAVTTHDLYWMDIAPRLVESSQPQGVQPSPGPSASVLDSYLWEDPLEPDEPMPQNLKRKWEKPHTRGVGGARGNRNHGGGRGRGRGRGHGNRRGDERSSQA</sequence>
<dbReference type="CDD" id="cd07717">
    <property type="entry name" value="RNaseZ_ZiPD-like_MBL-fold"/>
    <property type="match status" value="1"/>
</dbReference>
<feature type="compositionally biased region" description="Basic and acidic residues" evidence="9">
    <location>
        <begin position="691"/>
        <end position="700"/>
    </location>
</feature>
<dbReference type="Pfam" id="PF23023">
    <property type="entry name" value="Anti-Pycsar_Apyc1"/>
    <property type="match status" value="1"/>
</dbReference>
<comment type="cofactor">
    <cofactor evidence="1">
        <name>Zn(2+)</name>
        <dbReference type="ChEBI" id="CHEBI:29105"/>
    </cofactor>
</comment>
<gene>
    <name evidence="10" type="ORF">RSOLAG22IIIB_00494</name>
</gene>
<feature type="region of interest" description="Disordered" evidence="9">
    <location>
        <begin position="643"/>
        <end position="700"/>
    </location>
</feature>
<reference evidence="10 11" key="1">
    <citation type="submission" date="2015-07" db="EMBL/GenBank/DDBJ databases">
        <authorList>
            <person name="Noorani M."/>
        </authorList>
    </citation>
    <scope>NUCLEOTIDE SEQUENCE [LARGE SCALE GENOMIC DNA]</scope>
    <source>
        <strain evidence="10">BBA 69670</strain>
    </source>
</reference>
<protein>
    <submittedName>
        <fullName evidence="10">Uncharacterized protein</fullName>
    </submittedName>
</protein>
<evidence type="ECO:0000256" key="2">
    <source>
        <dbReference type="ARBA" id="ARBA00011738"/>
    </source>
</evidence>
<dbReference type="GO" id="GO:0046872">
    <property type="term" value="F:metal ion binding"/>
    <property type="evidence" value="ECO:0007669"/>
    <property type="project" value="UniProtKB-KW"/>
</dbReference>
<evidence type="ECO:0000256" key="3">
    <source>
        <dbReference type="ARBA" id="ARBA00022694"/>
    </source>
</evidence>
<evidence type="ECO:0000256" key="1">
    <source>
        <dbReference type="ARBA" id="ARBA00001947"/>
    </source>
</evidence>
<keyword evidence="4" id="KW-0540">Nuclease</keyword>
<dbReference type="AlphaFoldDB" id="A0A0K6FVD6"/>
<dbReference type="SUPFAM" id="SSF56281">
    <property type="entry name" value="Metallo-hydrolase/oxidoreductase"/>
    <property type="match status" value="1"/>
</dbReference>
<dbReference type="PANTHER" id="PTHR46018">
    <property type="entry name" value="ZINC PHOSPHODIESTERASE ELAC PROTEIN 1"/>
    <property type="match status" value="1"/>
</dbReference>
<dbReference type="Gene3D" id="3.60.15.10">
    <property type="entry name" value="Ribonuclease Z/Hydroxyacylglutathione hydrolase-like"/>
    <property type="match status" value="1"/>
</dbReference>
<evidence type="ECO:0000256" key="5">
    <source>
        <dbReference type="ARBA" id="ARBA00022723"/>
    </source>
</evidence>
<dbReference type="Proteomes" id="UP000044841">
    <property type="component" value="Unassembled WGS sequence"/>
</dbReference>
<dbReference type="PANTHER" id="PTHR46018:SF2">
    <property type="entry name" value="ZINC PHOSPHODIESTERASE ELAC PROTEIN 1"/>
    <property type="match status" value="1"/>
</dbReference>
<dbReference type="InterPro" id="IPR036866">
    <property type="entry name" value="RibonucZ/Hydroxyglut_hydro"/>
</dbReference>
<dbReference type="EMBL" id="CYGV01001112">
    <property type="protein sequence ID" value="CUA70146.1"/>
    <property type="molecule type" value="Genomic_DNA"/>
</dbReference>
<evidence type="ECO:0000313" key="10">
    <source>
        <dbReference type="EMBL" id="CUA70146.1"/>
    </source>
</evidence>
<dbReference type="InterPro" id="IPR013471">
    <property type="entry name" value="RNase_Z/BN"/>
</dbReference>
<keyword evidence="8" id="KW-0862">Zinc</keyword>
<keyword evidence="3" id="KW-0819">tRNA processing</keyword>
<evidence type="ECO:0000313" key="11">
    <source>
        <dbReference type="Proteomes" id="UP000044841"/>
    </source>
</evidence>
<comment type="subunit">
    <text evidence="2">Homodimer.</text>
</comment>
<evidence type="ECO:0000256" key="9">
    <source>
        <dbReference type="SAM" id="MobiDB-lite"/>
    </source>
</evidence>
<evidence type="ECO:0000256" key="6">
    <source>
        <dbReference type="ARBA" id="ARBA00022759"/>
    </source>
</evidence>
<proteinExistence type="predicted"/>
<keyword evidence="11" id="KW-1185">Reference proteome</keyword>
<dbReference type="GO" id="GO:0005634">
    <property type="term" value="C:nucleus"/>
    <property type="evidence" value="ECO:0007669"/>
    <property type="project" value="TreeGrafter"/>
</dbReference>
<feature type="compositionally biased region" description="Basic residues" evidence="9">
    <location>
        <begin position="673"/>
        <end position="690"/>
    </location>
</feature>
<accession>A0A0K6FVD6</accession>
<evidence type="ECO:0000256" key="8">
    <source>
        <dbReference type="ARBA" id="ARBA00022833"/>
    </source>
</evidence>
<name>A0A0K6FVD6_9AGAM</name>
<evidence type="ECO:0000256" key="4">
    <source>
        <dbReference type="ARBA" id="ARBA00022722"/>
    </source>
</evidence>
<keyword evidence="6" id="KW-0255">Endonuclease</keyword>
<organism evidence="10 11">
    <name type="scientific">Rhizoctonia solani</name>
    <dbReference type="NCBI Taxonomy" id="456999"/>
    <lineage>
        <taxon>Eukaryota</taxon>
        <taxon>Fungi</taxon>
        <taxon>Dikarya</taxon>
        <taxon>Basidiomycota</taxon>
        <taxon>Agaricomycotina</taxon>
        <taxon>Agaricomycetes</taxon>
        <taxon>Cantharellales</taxon>
        <taxon>Ceratobasidiaceae</taxon>
        <taxon>Rhizoctonia</taxon>
    </lineage>
</organism>
<evidence type="ECO:0000256" key="7">
    <source>
        <dbReference type="ARBA" id="ARBA00022801"/>
    </source>
</evidence>
<keyword evidence="7" id="KW-0378">Hydrolase</keyword>